<feature type="compositionally biased region" description="Basic residues" evidence="3">
    <location>
        <begin position="355"/>
        <end position="365"/>
    </location>
</feature>
<feature type="region of interest" description="Disordered" evidence="3">
    <location>
        <begin position="230"/>
        <end position="313"/>
    </location>
</feature>
<evidence type="ECO:0000256" key="1">
    <source>
        <dbReference type="ARBA" id="ARBA00022723"/>
    </source>
</evidence>
<dbReference type="PANTHER" id="PTHR46771:SF5">
    <property type="entry name" value="DETERIN"/>
    <property type="match status" value="1"/>
</dbReference>
<feature type="compositionally biased region" description="Polar residues" evidence="3">
    <location>
        <begin position="415"/>
        <end position="435"/>
    </location>
</feature>
<dbReference type="AlphaFoldDB" id="A0A163LRQ6"/>
<feature type="compositionally biased region" description="Low complexity" evidence="3">
    <location>
        <begin position="298"/>
        <end position="308"/>
    </location>
</feature>
<dbReference type="OrthoDB" id="2196114at2759"/>
<evidence type="ECO:0000256" key="3">
    <source>
        <dbReference type="SAM" id="MobiDB-lite"/>
    </source>
</evidence>
<reference evidence="4" key="1">
    <citation type="submission" date="2016-04" db="EMBL/GenBank/DDBJ databases">
        <authorList>
            <person name="Evans L.H."/>
            <person name="Alamgir A."/>
            <person name="Owens N."/>
            <person name="Weber N.D."/>
            <person name="Virtaneva K."/>
            <person name="Barbian K."/>
            <person name="Babar A."/>
            <person name="Rosenke K."/>
        </authorList>
    </citation>
    <scope>NUCLEOTIDE SEQUENCE [LARGE SCALE GENOMIC DNA]</scope>
    <source>
        <strain evidence="4">CBS 101.48</strain>
    </source>
</reference>
<dbReference type="PROSITE" id="PS50143">
    <property type="entry name" value="BIR_REPEAT_2"/>
    <property type="match status" value="2"/>
</dbReference>
<dbReference type="Pfam" id="PF00653">
    <property type="entry name" value="BIR"/>
    <property type="match status" value="2"/>
</dbReference>
<sequence length="604" mass="67428">MPGLRIELRSVRPQRNGRVSSSSSLPIMNTCAHRLETFSNHDPPWPYRNNEHYHSPEEFANAGFYNVGTTTHQDKVQCYLCDITLADWKEGQSPLARHAHAASTCPLVFLNFPDALSTIPIIDTAPHTHPESDTMLKARLKTFSKGRVWPPLPVLQYTRSSTRHRSYPPATKMAEAGFVFLPTEGEPDRVKCPYCQQYFSGFNKASNPWTQHQRQSPNCVFVTRWQAKLPPKRSLIPQKRNGPTERGKRSLPITASSSIPKSNRRATTGGGKLTAKATQEHDDDDDDDDDDNEENINSEEGNSINDNGGQEKSRFDDSIWDIAKMQLNLKPHTDLTKPSTDPQQHPSKPLITYAPKKKAHKKFKKILPPALTKPSHTIVSQNQNTQPISDKVARSTQKQPGKPSVKGKEKATELLASTPSSNRTLQGSRSSTTSDIFRAPMGSLPHSTPKNSRIDHGYDLMALTLSPIRSTGQALNRNGIGNAFGNLDTPMRSHININNNDDEDVSKQIEWRFKKGRADSSSSRQLPPTPLLDFDDDDDEGPGLGITTMLSEQELAMTVEQYLHAMMEHKVAHVEQQGAAMIKAIRDEVEHTKKSILLPHPHVV</sequence>
<feature type="compositionally biased region" description="Acidic residues" evidence="3">
    <location>
        <begin position="281"/>
        <end position="297"/>
    </location>
</feature>
<dbReference type="SMART" id="SM00238">
    <property type="entry name" value="BIR"/>
    <property type="match status" value="2"/>
</dbReference>
<evidence type="ECO:0000256" key="2">
    <source>
        <dbReference type="ARBA" id="ARBA00022833"/>
    </source>
</evidence>
<feature type="region of interest" description="Disordered" evidence="3">
    <location>
        <begin position="332"/>
        <end position="452"/>
    </location>
</feature>
<proteinExistence type="predicted"/>
<dbReference type="EMBL" id="LT550481">
    <property type="protein sequence ID" value="SAL95928.1"/>
    <property type="molecule type" value="Genomic_DNA"/>
</dbReference>
<dbReference type="CDD" id="cd00022">
    <property type="entry name" value="BIR"/>
    <property type="match status" value="2"/>
</dbReference>
<dbReference type="Proteomes" id="UP000078561">
    <property type="component" value="Unassembled WGS sequence"/>
</dbReference>
<protein>
    <recommendedName>
        <fullName evidence="6">Inhibitor of apoptosis repeat-containing protein</fullName>
    </recommendedName>
</protein>
<feature type="compositionally biased region" description="Polar residues" evidence="3">
    <location>
        <begin position="374"/>
        <end position="399"/>
    </location>
</feature>
<feature type="compositionally biased region" description="Polar residues" evidence="3">
    <location>
        <begin position="336"/>
        <end position="346"/>
    </location>
</feature>
<keyword evidence="2" id="KW-0862">Zinc</keyword>
<evidence type="ECO:0008006" key="6">
    <source>
        <dbReference type="Google" id="ProtNLM"/>
    </source>
</evidence>
<dbReference type="STRING" id="4829.A0A163LRQ6"/>
<feature type="region of interest" description="Disordered" evidence="3">
    <location>
        <begin position="514"/>
        <end position="542"/>
    </location>
</feature>
<evidence type="ECO:0000313" key="5">
    <source>
        <dbReference type="Proteomes" id="UP000078561"/>
    </source>
</evidence>
<accession>A0A163LRQ6</accession>
<keyword evidence="1" id="KW-0479">Metal-binding</keyword>
<dbReference type="InterPro" id="IPR051190">
    <property type="entry name" value="Baculoviral_IAP"/>
</dbReference>
<dbReference type="SUPFAM" id="SSF57924">
    <property type="entry name" value="Inhibitor of apoptosis (IAP) repeat"/>
    <property type="match status" value="2"/>
</dbReference>
<organism evidence="4">
    <name type="scientific">Absidia glauca</name>
    <name type="common">Pin mould</name>
    <dbReference type="NCBI Taxonomy" id="4829"/>
    <lineage>
        <taxon>Eukaryota</taxon>
        <taxon>Fungi</taxon>
        <taxon>Fungi incertae sedis</taxon>
        <taxon>Mucoromycota</taxon>
        <taxon>Mucoromycotina</taxon>
        <taxon>Mucoromycetes</taxon>
        <taxon>Mucorales</taxon>
        <taxon>Cunninghamellaceae</taxon>
        <taxon>Absidia</taxon>
    </lineage>
</organism>
<dbReference type="GO" id="GO:0046872">
    <property type="term" value="F:metal ion binding"/>
    <property type="evidence" value="ECO:0007669"/>
    <property type="project" value="UniProtKB-KW"/>
</dbReference>
<keyword evidence="5" id="KW-1185">Reference proteome</keyword>
<name>A0A163LRQ6_ABSGL</name>
<dbReference type="InParanoid" id="A0A163LRQ6"/>
<gene>
    <name evidence="4" type="primary">ABSGL_01269.1 scaffold 1223</name>
</gene>
<dbReference type="PANTHER" id="PTHR46771">
    <property type="entry name" value="DETERIN"/>
    <property type="match status" value="1"/>
</dbReference>
<dbReference type="InterPro" id="IPR001370">
    <property type="entry name" value="BIR_rpt"/>
</dbReference>
<dbReference type="Gene3D" id="1.10.1170.10">
    <property type="entry name" value="Inhibitor Of Apoptosis Protein (2mihbC-IAP-1), Chain A"/>
    <property type="match status" value="2"/>
</dbReference>
<evidence type="ECO:0000313" key="4">
    <source>
        <dbReference type="EMBL" id="SAL95928.1"/>
    </source>
</evidence>